<dbReference type="EMBL" id="JACXAD010000015">
    <property type="protein sequence ID" value="MBD2769044.1"/>
    <property type="molecule type" value="Genomic_DNA"/>
</dbReference>
<dbReference type="AlphaFoldDB" id="A0A927GKD2"/>
<sequence length="179" mass="18937">MPSLALRQADGTAQPAGKPFRLLWQPVLTVGDLDSLARPQLRGTVTTFRGGRVPLPPALQVINAKGFYFFQEAAPTAGQDTTYYALYVRNTPLPNGAKDDTLRHLYQCGRTFGSQAGLLGGSLQPLAFGGPSAAPAQRAAPALAVPAARAGRLPTTPGQRSDPLVGSQPRLLAPRKRAR</sequence>
<reference evidence="2" key="1">
    <citation type="submission" date="2020-09" db="EMBL/GenBank/DDBJ databases">
        <authorList>
            <person name="Kim M.K."/>
        </authorList>
    </citation>
    <scope>NUCLEOTIDE SEQUENCE</scope>
    <source>
        <strain evidence="2">BT664</strain>
    </source>
</reference>
<evidence type="ECO:0000313" key="3">
    <source>
        <dbReference type="Proteomes" id="UP000612233"/>
    </source>
</evidence>
<keyword evidence="3" id="KW-1185">Reference proteome</keyword>
<gene>
    <name evidence="2" type="ORF">IC235_14215</name>
</gene>
<name>A0A927GKD2_9BACT</name>
<feature type="compositionally biased region" description="Low complexity" evidence="1">
    <location>
        <begin position="138"/>
        <end position="154"/>
    </location>
</feature>
<proteinExistence type="predicted"/>
<comment type="caution">
    <text evidence="2">The sequence shown here is derived from an EMBL/GenBank/DDBJ whole genome shotgun (WGS) entry which is preliminary data.</text>
</comment>
<accession>A0A927GKD2</accession>
<protein>
    <submittedName>
        <fullName evidence="2">Uncharacterized protein</fullName>
    </submittedName>
</protein>
<dbReference type="Proteomes" id="UP000612233">
    <property type="component" value="Unassembled WGS sequence"/>
</dbReference>
<evidence type="ECO:0000313" key="2">
    <source>
        <dbReference type="EMBL" id="MBD2769044.1"/>
    </source>
</evidence>
<organism evidence="2 3">
    <name type="scientific">Hymenobacter montanus</name>
    <dbReference type="NCBI Taxonomy" id="2771359"/>
    <lineage>
        <taxon>Bacteria</taxon>
        <taxon>Pseudomonadati</taxon>
        <taxon>Bacteroidota</taxon>
        <taxon>Cytophagia</taxon>
        <taxon>Cytophagales</taxon>
        <taxon>Hymenobacteraceae</taxon>
        <taxon>Hymenobacter</taxon>
    </lineage>
</organism>
<dbReference type="RefSeq" id="WP_191005849.1">
    <property type="nucleotide sequence ID" value="NZ_JACXAD010000015.1"/>
</dbReference>
<evidence type="ECO:0000256" key="1">
    <source>
        <dbReference type="SAM" id="MobiDB-lite"/>
    </source>
</evidence>
<feature type="region of interest" description="Disordered" evidence="1">
    <location>
        <begin position="138"/>
        <end position="179"/>
    </location>
</feature>